<dbReference type="Proteomes" id="UP000005984">
    <property type="component" value="Unassembled WGS sequence"/>
</dbReference>
<organism evidence="2 3">
    <name type="scientific">Anaerococcus lactolyticus ATCC 51172</name>
    <dbReference type="NCBI Taxonomy" id="525254"/>
    <lineage>
        <taxon>Bacteria</taxon>
        <taxon>Bacillati</taxon>
        <taxon>Bacillota</taxon>
        <taxon>Tissierellia</taxon>
        <taxon>Tissierellales</taxon>
        <taxon>Peptoniphilaceae</taxon>
        <taxon>Anaerococcus</taxon>
    </lineage>
</organism>
<keyword evidence="1" id="KW-1133">Transmembrane helix</keyword>
<feature type="non-terminal residue" evidence="2">
    <location>
        <position position="68"/>
    </location>
</feature>
<comment type="caution">
    <text evidence="2">The sequence shown here is derived from an EMBL/GenBank/DDBJ whole genome shotgun (WGS) entry which is preliminary data.</text>
</comment>
<dbReference type="EMBL" id="ABYO01000041">
    <property type="protein sequence ID" value="EEI86880.1"/>
    <property type="molecule type" value="Genomic_DNA"/>
</dbReference>
<accession>C2BDY6</accession>
<reference evidence="2 3" key="1">
    <citation type="submission" date="2008-10" db="EMBL/GenBank/DDBJ databases">
        <authorList>
            <person name="Qin X."/>
            <person name="Bachman B."/>
            <person name="Battles P."/>
            <person name="Bell A."/>
            <person name="Bess C."/>
            <person name="Bickham C."/>
            <person name="Chaboub L."/>
            <person name="Chen D."/>
            <person name="Coyle M."/>
            <person name="Deiros D.R."/>
            <person name="Dinh H."/>
            <person name="Forbes L."/>
            <person name="Fowler G."/>
            <person name="Francisco L."/>
            <person name="Fu Q."/>
            <person name="Gubbala S."/>
            <person name="Hale W."/>
            <person name="Han Y."/>
            <person name="Hemphill L."/>
            <person name="Highlander S.K."/>
            <person name="Hirani K."/>
            <person name="Hogues M."/>
            <person name="Jackson L."/>
            <person name="Jakkamsetti A."/>
            <person name="Javaid M."/>
            <person name="Jiang H."/>
            <person name="Korchina V."/>
            <person name="Kovar C."/>
            <person name="Lara F."/>
            <person name="Lee S."/>
            <person name="Mata R."/>
            <person name="Mathew T."/>
            <person name="Moen C."/>
            <person name="Morales K."/>
            <person name="Munidasa M."/>
            <person name="Nazareth L."/>
            <person name="Ngo R."/>
            <person name="Nguyen L."/>
            <person name="Okwuonu G."/>
            <person name="Ongeri F."/>
            <person name="Patil S."/>
            <person name="Petrosino J."/>
            <person name="Pham C."/>
            <person name="Pham P."/>
            <person name="Pu L.-L."/>
            <person name="Puazo M."/>
            <person name="Raj R."/>
            <person name="Reid J."/>
            <person name="Rouhana J."/>
            <person name="Saada N."/>
            <person name="Shang Y."/>
            <person name="Simmons D."/>
            <person name="Thornton R."/>
            <person name="Warren J."/>
            <person name="Weissenberger G."/>
            <person name="Zhang J."/>
            <person name="Zhang L."/>
            <person name="Zhou C."/>
            <person name="Zhu D."/>
            <person name="Muzny D."/>
            <person name="Worley K."/>
            <person name="Gibbs R."/>
        </authorList>
    </citation>
    <scope>NUCLEOTIDE SEQUENCE [LARGE SCALE GENOMIC DNA]</scope>
    <source>
        <strain evidence="2 3">ATCC 51172</strain>
    </source>
</reference>
<evidence type="ECO:0000313" key="3">
    <source>
        <dbReference type="Proteomes" id="UP000005984"/>
    </source>
</evidence>
<keyword evidence="3" id="KW-1185">Reference proteome</keyword>
<dbReference type="eggNOG" id="COG5000">
    <property type="taxonomic scope" value="Bacteria"/>
</dbReference>
<dbReference type="AlphaFoldDB" id="C2BDY6"/>
<evidence type="ECO:0000313" key="2">
    <source>
        <dbReference type="EMBL" id="EEI86880.1"/>
    </source>
</evidence>
<dbReference type="STRING" id="525254.HMPREF0072_0556"/>
<name>C2BDY6_9FIRM</name>
<feature type="transmembrane region" description="Helical" evidence="1">
    <location>
        <begin position="21"/>
        <end position="41"/>
    </location>
</feature>
<keyword evidence="1" id="KW-0472">Membrane</keyword>
<protein>
    <submittedName>
        <fullName evidence="2">Uncharacterized protein</fullName>
    </submittedName>
</protein>
<keyword evidence="1" id="KW-0812">Transmembrane</keyword>
<sequence>MVALTVRLARQIRRRQFGARLTARFALAFALIGVVPGALIYTVSVQFMSRSIESWFNVRVDTALEAGL</sequence>
<dbReference type="HOGENOM" id="CLU_2799701_0_0_9"/>
<proteinExistence type="predicted"/>
<evidence type="ECO:0000256" key="1">
    <source>
        <dbReference type="SAM" id="Phobius"/>
    </source>
</evidence>
<gene>
    <name evidence="2" type="ORF">HMPREF0072_0556</name>
</gene>